<comment type="similarity">
    <text evidence="2">Belongs to the acyl-CoA dehydrogenase family.</text>
</comment>
<dbReference type="PANTHER" id="PTHR48083:SF13">
    <property type="entry name" value="ACYL-COA DEHYDROGENASE FAMILY MEMBER 11"/>
    <property type="match status" value="1"/>
</dbReference>
<comment type="subunit">
    <text evidence="3">Homodimer.</text>
</comment>
<dbReference type="RefSeq" id="WP_094841537.1">
    <property type="nucleotide sequence ID" value="NZ_NEVS01000004.1"/>
</dbReference>
<dbReference type="InterPro" id="IPR036250">
    <property type="entry name" value="AcylCo_DH-like_C"/>
</dbReference>
<dbReference type="EMBL" id="NEVS01000004">
    <property type="protein sequence ID" value="OZI60120.1"/>
    <property type="molecule type" value="Genomic_DNA"/>
</dbReference>
<dbReference type="Pfam" id="PF00441">
    <property type="entry name" value="Acyl-CoA_dh_1"/>
    <property type="match status" value="1"/>
</dbReference>
<comment type="caution">
    <text evidence="10">The sequence shown here is derived from an EMBL/GenBank/DDBJ whole genome shotgun (WGS) entry which is preliminary data.</text>
</comment>
<evidence type="ECO:0000313" key="11">
    <source>
        <dbReference type="Proteomes" id="UP000215767"/>
    </source>
</evidence>
<evidence type="ECO:0000256" key="5">
    <source>
        <dbReference type="ARBA" id="ARBA00022827"/>
    </source>
</evidence>
<dbReference type="InterPro" id="IPR009100">
    <property type="entry name" value="AcylCoA_DH/oxidase_NM_dom_sf"/>
</dbReference>
<dbReference type="InterPro" id="IPR009075">
    <property type="entry name" value="AcylCo_DH/oxidase_C"/>
</dbReference>
<evidence type="ECO:0000259" key="7">
    <source>
        <dbReference type="Pfam" id="PF00441"/>
    </source>
</evidence>
<evidence type="ECO:0000256" key="3">
    <source>
        <dbReference type="ARBA" id="ARBA00011738"/>
    </source>
</evidence>
<keyword evidence="5" id="KW-0274">FAD</keyword>
<evidence type="ECO:0000256" key="4">
    <source>
        <dbReference type="ARBA" id="ARBA00022630"/>
    </source>
</evidence>
<proteinExistence type="inferred from homology"/>
<name>A0A261UFZ2_9BORD</name>
<dbReference type="GO" id="GO:0033539">
    <property type="term" value="P:fatty acid beta-oxidation using acyl-CoA dehydrogenase"/>
    <property type="evidence" value="ECO:0007669"/>
    <property type="project" value="TreeGrafter"/>
</dbReference>
<dbReference type="InterPro" id="IPR037069">
    <property type="entry name" value="AcylCoA_DH/ox_N_sf"/>
</dbReference>
<dbReference type="Gene3D" id="1.20.140.10">
    <property type="entry name" value="Butyryl-CoA Dehydrogenase, subunit A, domain 3"/>
    <property type="match status" value="1"/>
</dbReference>
<dbReference type="InterPro" id="IPR050741">
    <property type="entry name" value="Acyl-CoA_dehydrogenase"/>
</dbReference>
<dbReference type="Gene3D" id="2.40.110.10">
    <property type="entry name" value="Butyryl-CoA Dehydrogenase, subunit A, domain 2"/>
    <property type="match status" value="1"/>
</dbReference>
<dbReference type="PANTHER" id="PTHR48083">
    <property type="entry name" value="MEDIUM-CHAIN SPECIFIC ACYL-COA DEHYDROGENASE, MITOCHONDRIAL-RELATED"/>
    <property type="match status" value="1"/>
</dbReference>
<dbReference type="Pfam" id="PF02770">
    <property type="entry name" value="Acyl-CoA_dh_M"/>
    <property type="match status" value="1"/>
</dbReference>
<accession>A0A261UFZ2</accession>
<feature type="domain" description="Acyl-CoA dehydrogenase/oxidase N-terminal" evidence="9">
    <location>
        <begin position="14"/>
        <end position="128"/>
    </location>
</feature>
<dbReference type="CDD" id="cd00567">
    <property type="entry name" value="ACAD"/>
    <property type="match status" value="1"/>
</dbReference>
<organism evidence="10 11">
    <name type="scientific">Bordetella genomosp. 11</name>
    <dbReference type="NCBI Taxonomy" id="1416808"/>
    <lineage>
        <taxon>Bacteria</taxon>
        <taxon>Pseudomonadati</taxon>
        <taxon>Pseudomonadota</taxon>
        <taxon>Betaproteobacteria</taxon>
        <taxon>Burkholderiales</taxon>
        <taxon>Alcaligenaceae</taxon>
        <taxon>Bordetella</taxon>
    </lineage>
</organism>
<dbReference type="GO" id="GO:0005737">
    <property type="term" value="C:cytoplasm"/>
    <property type="evidence" value="ECO:0007669"/>
    <property type="project" value="TreeGrafter"/>
</dbReference>
<dbReference type="GO" id="GO:0050660">
    <property type="term" value="F:flavin adenine dinucleotide binding"/>
    <property type="evidence" value="ECO:0007669"/>
    <property type="project" value="InterPro"/>
</dbReference>
<evidence type="ECO:0000259" key="8">
    <source>
        <dbReference type="Pfam" id="PF02770"/>
    </source>
</evidence>
<evidence type="ECO:0000259" key="9">
    <source>
        <dbReference type="Pfam" id="PF02771"/>
    </source>
</evidence>
<dbReference type="SUPFAM" id="SSF56645">
    <property type="entry name" value="Acyl-CoA dehydrogenase NM domain-like"/>
    <property type="match status" value="1"/>
</dbReference>
<keyword evidence="6" id="KW-0560">Oxidoreductase</keyword>
<dbReference type="OrthoDB" id="7807987at2"/>
<evidence type="ECO:0000256" key="1">
    <source>
        <dbReference type="ARBA" id="ARBA00001974"/>
    </source>
</evidence>
<feature type="domain" description="Acyl-CoA oxidase/dehydrogenase middle" evidence="8">
    <location>
        <begin position="132"/>
        <end position="224"/>
    </location>
</feature>
<sequence>MVAEDDNIQDAGVQALCARVDRFVDEVAIPAESPAIARDVAQLDRRVTALRQQARAAGLYAPQLPPEWGGLGLGWRALARVLESAGRSFLGPAALNCAAPDQPNMLTLLRLGTPAQQARYLAPLTRGERRACFAMTEPPPGAGSDPAMLRTRAERHAGKWVLNGHKMFISGGVGADFALVLAMTDAGATLFLVDADNPGYEVVRDIGMVTVYQIGGHAEIRLRDCVVDDSAVVGEPGLGMAHAQLRLEPARLLHCMRYIGRARRALETAQAHVLHRESFGARLADLQQIQAMVADSHIDLHASRLLTLDCAARMDLGQPVKESSAMAKVFVSEAVGRVADRAVQMMGALGVSDDTPVGQIWQELRAFRIYDGANELHRATLARRLLSRHRAARENAHDDQ</sequence>
<dbReference type="Proteomes" id="UP000215767">
    <property type="component" value="Unassembled WGS sequence"/>
</dbReference>
<dbReference type="InterPro" id="IPR046373">
    <property type="entry name" value="Acyl-CoA_Oxase/DH_mid-dom_sf"/>
</dbReference>
<reference evidence="11" key="1">
    <citation type="submission" date="2017-05" db="EMBL/GenBank/DDBJ databases">
        <title>Complete and WGS of Bordetella genogroups.</title>
        <authorList>
            <person name="Spilker T."/>
            <person name="Lipuma J."/>
        </authorList>
    </citation>
    <scope>NUCLEOTIDE SEQUENCE [LARGE SCALE GENOMIC DNA]</scope>
    <source>
        <strain evidence="11">AU8856</strain>
    </source>
</reference>
<keyword evidence="4" id="KW-0285">Flavoprotein</keyword>
<dbReference type="AlphaFoldDB" id="A0A261UFZ2"/>
<gene>
    <name evidence="10" type="ORF">CAL28_11680</name>
</gene>
<comment type="cofactor">
    <cofactor evidence="1">
        <name>FAD</name>
        <dbReference type="ChEBI" id="CHEBI:57692"/>
    </cofactor>
</comment>
<dbReference type="InterPro" id="IPR013786">
    <property type="entry name" value="AcylCoA_DH/ox_N"/>
</dbReference>
<dbReference type="Gene3D" id="1.10.540.10">
    <property type="entry name" value="Acyl-CoA dehydrogenase/oxidase, N-terminal domain"/>
    <property type="match status" value="1"/>
</dbReference>
<dbReference type="SUPFAM" id="SSF47203">
    <property type="entry name" value="Acyl-CoA dehydrogenase C-terminal domain-like"/>
    <property type="match status" value="1"/>
</dbReference>
<evidence type="ECO:0000256" key="6">
    <source>
        <dbReference type="ARBA" id="ARBA00023002"/>
    </source>
</evidence>
<protein>
    <submittedName>
        <fullName evidence="10">Acyl-CoA dehydrogenase</fullName>
    </submittedName>
</protein>
<evidence type="ECO:0000313" key="10">
    <source>
        <dbReference type="EMBL" id="OZI60120.1"/>
    </source>
</evidence>
<dbReference type="InterPro" id="IPR006091">
    <property type="entry name" value="Acyl-CoA_Oxase/DH_mid-dom"/>
</dbReference>
<dbReference type="GO" id="GO:0003995">
    <property type="term" value="F:acyl-CoA dehydrogenase activity"/>
    <property type="evidence" value="ECO:0007669"/>
    <property type="project" value="TreeGrafter"/>
</dbReference>
<dbReference type="Pfam" id="PF02771">
    <property type="entry name" value="Acyl-CoA_dh_N"/>
    <property type="match status" value="1"/>
</dbReference>
<feature type="domain" description="Acyl-CoA dehydrogenase/oxidase C-terminal" evidence="7">
    <location>
        <begin position="239"/>
        <end position="386"/>
    </location>
</feature>
<evidence type="ECO:0000256" key="2">
    <source>
        <dbReference type="ARBA" id="ARBA00009347"/>
    </source>
</evidence>
<keyword evidence="11" id="KW-1185">Reference proteome</keyword>